<dbReference type="PANTHER" id="PTHR34385:SF1">
    <property type="entry name" value="PEPTIDOGLYCAN L-ALANYL-D-GLUTAMATE ENDOPEPTIDASE CWLK"/>
    <property type="match status" value="1"/>
</dbReference>
<evidence type="ECO:0000313" key="3">
    <source>
        <dbReference type="EMBL" id="SHH98038.1"/>
    </source>
</evidence>
<keyword evidence="3" id="KW-0645">Protease</keyword>
<keyword evidence="3" id="KW-0121">Carboxypeptidase</keyword>
<dbReference type="InterPro" id="IPR058193">
    <property type="entry name" value="VanY/YodJ_core_dom"/>
</dbReference>
<name>A0A1M5XEQ7_9BACI</name>
<dbReference type="OrthoDB" id="9792074at2"/>
<dbReference type="GO" id="GO:0006508">
    <property type="term" value="P:proteolysis"/>
    <property type="evidence" value="ECO:0007669"/>
    <property type="project" value="InterPro"/>
</dbReference>
<sequence>MKKSTKFLFIIMIAIILAILWFDRNNSSVIYHDPIEVEDENPLKIDVADVHQGELLLVNEEYGIKESAKTDIKNLYKNQELTGDYGLLTTDIALSKEITAYFNEMIEGAKKDGVNNFLISSGYRSFEEQTKLYQEKGRDYALPGGYSEHQLGLALDVGSSEGTMAEAAEGKWIAENAWQYGFVLRYPQAKTDVTGIQYEPWHIRYVGKPHSVIMQDKNFVLEEYLAYLREKEQISATVDGKEYNIRYYAVSKAKKVKIPKGYNYTISGDNVNGIIITLYK</sequence>
<evidence type="ECO:0000259" key="2">
    <source>
        <dbReference type="Pfam" id="PF02557"/>
    </source>
</evidence>
<keyword evidence="1" id="KW-1133">Transmembrane helix</keyword>
<keyword evidence="1" id="KW-0472">Membrane</keyword>
<proteinExistence type="predicted"/>
<dbReference type="Gene3D" id="3.30.200.180">
    <property type="match status" value="1"/>
</dbReference>
<dbReference type="EMBL" id="FQXD01000025">
    <property type="protein sequence ID" value="SHH98038.1"/>
    <property type="molecule type" value="Genomic_DNA"/>
</dbReference>
<accession>A0A1M5XEQ7</accession>
<dbReference type="InterPro" id="IPR009045">
    <property type="entry name" value="Zn_M74/Hedgehog-like"/>
</dbReference>
<dbReference type="RefSeq" id="WP_073013132.1">
    <property type="nucleotide sequence ID" value="NZ_FQXD01000025.1"/>
</dbReference>
<dbReference type="GO" id="GO:0004180">
    <property type="term" value="F:carboxypeptidase activity"/>
    <property type="evidence" value="ECO:0007669"/>
    <property type="project" value="UniProtKB-KW"/>
</dbReference>
<keyword evidence="1" id="KW-0812">Transmembrane</keyword>
<dbReference type="SUPFAM" id="SSF55166">
    <property type="entry name" value="Hedgehog/DD-peptidase"/>
    <property type="match status" value="1"/>
</dbReference>
<dbReference type="PANTHER" id="PTHR34385">
    <property type="entry name" value="D-ALANYL-D-ALANINE CARBOXYPEPTIDASE"/>
    <property type="match status" value="1"/>
</dbReference>
<dbReference type="InterPro" id="IPR052179">
    <property type="entry name" value="DD-CPase-like"/>
</dbReference>
<gene>
    <name evidence="3" type="ORF">SAMN05421807_12520</name>
</gene>
<dbReference type="Gene3D" id="3.30.1380.10">
    <property type="match status" value="1"/>
</dbReference>
<evidence type="ECO:0000313" key="4">
    <source>
        <dbReference type="Proteomes" id="UP000184079"/>
    </source>
</evidence>
<dbReference type="Pfam" id="PF02557">
    <property type="entry name" value="VanY"/>
    <property type="match status" value="1"/>
</dbReference>
<dbReference type="InterPro" id="IPR003709">
    <property type="entry name" value="VanY-like_core_dom"/>
</dbReference>
<feature type="domain" description="D-alanyl-D-alanine carboxypeptidase-like core" evidence="2">
    <location>
        <begin position="93"/>
        <end position="208"/>
    </location>
</feature>
<feature type="transmembrane region" description="Helical" evidence="1">
    <location>
        <begin position="7"/>
        <end position="22"/>
    </location>
</feature>
<dbReference type="Proteomes" id="UP000184079">
    <property type="component" value="Unassembled WGS sequence"/>
</dbReference>
<keyword evidence="4" id="KW-1185">Reference proteome</keyword>
<dbReference type="CDD" id="cd14852">
    <property type="entry name" value="LD-carboxypeptidase"/>
    <property type="match status" value="1"/>
</dbReference>
<organism evidence="3 4">
    <name type="scientific">Virgibacillus chiguensis</name>
    <dbReference type="NCBI Taxonomy" id="411959"/>
    <lineage>
        <taxon>Bacteria</taxon>
        <taxon>Bacillati</taxon>
        <taxon>Bacillota</taxon>
        <taxon>Bacilli</taxon>
        <taxon>Bacillales</taxon>
        <taxon>Bacillaceae</taxon>
        <taxon>Virgibacillus</taxon>
    </lineage>
</organism>
<keyword evidence="3" id="KW-0378">Hydrolase</keyword>
<evidence type="ECO:0000256" key="1">
    <source>
        <dbReference type="SAM" id="Phobius"/>
    </source>
</evidence>
<dbReference type="AlphaFoldDB" id="A0A1M5XEQ7"/>
<protein>
    <submittedName>
        <fullName evidence="3">D-alanyl-D-alanine carboxypeptidase</fullName>
    </submittedName>
</protein>
<reference evidence="4" key="1">
    <citation type="submission" date="2016-11" db="EMBL/GenBank/DDBJ databases">
        <authorList>
            <person name="Varghese N."/>
            <person name="Submissions S."/>
        </authorList>
    </citation>
    <scope>NUCLEOTIDE SEQUENCE [LARGE SCALE GENOMIC DNA]</scope>
    <source>
        <strain evidence="4">CGMCC 1.6496</strain>
    </source>
</reference>